<organism evidence="2 3">
    <name type="scientific">Maudiozyma humilis</name>
    <name type="common">Sour dough yeast</name>
    <name type="synonym">Kazachstania humilis</name>
    <dbReference type="NCBI Taxonomy" id="51915"/>
    <lineage>
        <taxon>Eukaryota</taxon>
        <taxon>Fungi</taxon>
        <taxon>Dikarya</taxon>
        <taxon>Ascomycota</taxon>
        <taxon>Saccharomycotina</taxon>
        <taxon>Saccharomycetes</taxon>
        <taxon>Saccharomycetales</taxon>
        <taxon>Saccharomycetaceae</taxon>
        <taxon>Maudiozyma</taxon>
    </lineage>
</organism>
<dbReference type="AlphaFoldDB" id="A0AAV5RWY5"/>
<gene>
    <name evidence="2" type="ORF">DAKH74_018530</name>
</gene>
<keyword evidence="1" id="KW-0472">Membrane</keyword>
<keyword evidence="1" id="KW-0812">Transmembrane</keyword>
<evidence type="ECO:0000313" key="2">
    <source>
        <dbReference type="EMBL" id="GMM55237.1"/>
    </source>
</evidence>
<dbReference type="Proteomes" id="UP001377567">
    <property type="component" value="Unassembled WGS sequence"/>
</dbReference>
<keyword evidence="1" id="KW-1133">Transmembrane helix</keyword>
<comment type="caution">
    <text evidence="2">The sequence shown here is derived from an EMBL/GenBank/DDBJ whole genome shotgun (WGS) entry which is preliminary data.</text>
</comment>
<evidence type="ECO:0000256" key="1">
    <source>
        <dbReference type="SAM" id="Phobius"/>
    </source>
</evidence>
<sequence>MYTPIVVTTPQNMEFTPTIKEKRERGEDRQNFFVEKIADCIEKMYWMYYINLPYYLMVDVDSFILHTFILVTFSLSVFGVVKYCFL</sequence>
<keyword evidence="3" id="KW-1185">Reference proteome</keyword>
<feature type="transmembrane region" description="Helical" evidence="1">
    <location>
        <begin position="63"/>
        <end position="85"/>
    </location>
</feature>
<dbReference type="EMBL" id="BTGD01000005">
    <property type="protein sequence ID" value="GMM55237.1"/>
    <property type="molecule type" value="Genomic_DNA"/>
</dbReference>
<reference evidence="2 3" key="1">
    <citation type="journal article" date="2023" name="Elife">
        <title>Identification of key yeast species and microbe-microbe interactions impacting larval growth of Drosophila in the wild.</title>
        <authorList>
            <person name="Mure A."/>
            <person name="Sugiura Y."/>
            <person name="Maeda R."/>
            <person name="Honda K."/>
            <person name="Sakurai N."/>
            <person name="Takahashi Y."/>
            <person name="Watada M."/>
            <person name="Katoh T."/>
            <person name="Gotoh A."/>
            <person name="Gotoh Y."/>
            <person name="Taniguchi I."/>
            <person name="Nakamura K."/>
            <person name="Hayashi T."/>
            <person name="Katayama T."/>
            <person name="Uemura T."/>
            <person name="Hattori Y."/>
        </authorList>
    </citation>
    <scope>NUCLEOTIDE SEQUENCE [LARGE SCALE GENOMIC DNA]</scope>
    <source>
        <strain evidence="2 3">KH-74</strain>
    </source>
</reference>
<proteinExistence type="predicted"/>
<evidence type="ECO:0000313" key="3">
    <source>
        <dbReference type="Proteomes" id="UP001377567"/>
    </source>
</evidence>
<name>A0AAV5RWY5_MAUHU</name>
<protein>
    <submittedName>
        <fullName evidence="2">Tsc3 protein</fullName>
    </submittedName>
</protein>
<accession>A0AAV5RWY5</accession>